<comment type="caution">
    <text evidence="9">The sequence shown here is derived from an EMBL/GenBank/DDBJ whole genome shotgun (WGS) entry which is preliminary data.</text>
</comment>
<evidence type="ECO:0000256" key="2">
    <source>
        <dbReference type="ARBA" id="ARBA00008806"/>
    </source>
</evidence>
<feature type="transmembrane region" description="Helical" evidence="8">
    <location>
        <begin position="12"/>
        <end position="32"/>
    </location>
</feature>
<dbReference type="GeneID" id="97193336"/>
<evidence type="ECO:0000256" key="7">
    <source>
        <dbReference type="SAM" id="MobiDB-lite"/>
    </source>
</evidence>
<dbReference type="CDD" id="cd01127">
    <property type="entry name" value="TrwB_TraG_TraD_VirD4"/>
    <property type="match status" value="1"/>
</dbReference>
<proteinExistence type="inferred from homology"/>
<gene>
    <name evidence="9" type="ORF">DW016_09910</name>
</gene>
<evidence type="ECO:0000313" key="9">
    <source>
        <dbReference type="EMBL" id="RGE86378.1"/>
    </source>
</evidence>
<dbReference type="InterPro" id="IPR027417">
    <property type="entry name" value="P-loop_NTPase"/>
</dbReference>
<evidence type="ECO:0000256" key="1">
    <source>
        <dbReference type="ARBA" id="ARBA00004651"/>
    </source>
</evidence>
<keyword evidence="6 8" id="KW-0472">Membrane</keyword>
<protein>
    <submittedName>
        <fullName evidence="9">Type IV secretory system conjugative DNA transfer family protein</fullName>
    </submittedName>
</protein>
<dbReference type="OrthoDB" id="9766496at2"/>
<keyword evidence="3" id="KW-1003">Cell membrane</keyword>
<dbReference type="Pfam" id="PF02534">
    <property type="entry name" value="T4SS-DNA_transf"/>
    <property type="match status" value="1"/>
</dbReference>
<evidence type="ECO:0000256" key="5">
    <source>
        <dbReference type="ARBA" id="ARBA00022989"/>
    </source>
</evidence>
<organism evidence="9 10">
    <name type="scientific">Sellimonas intestinalis</name>
    <dbReference type="NCBI Taxonomy" id="1653434"/>
    <lineage>
        <taxon>Bacteria</taxon>
        <taxon>Bacillati</taxon>
        <taxon>Bacillota</taxon>
        <taxon>Clostridia</taxon>
        <taxon>Lachnospirales</taxon>
        <taxon>Lachnospiraceae</taxon>
        <taxon>Sellimonas</taxon>
    </lineage>
</organism>
<reference evidence="9 10" key="1">
    <citation type="submission" date="2018-08" db="EMBL/GenBank/DDBJ databases">
        <title>A genome reference for cultivated species of the human gut microbiota.</title>
        <authorList>
            <person name="Zou Y."/>
            <person name="Xue W."/>
            <person name="Luo G."/>
        </authorList>
    </citation>
    <scope>NUCLEOTIDE SEQUENCE [LARGE SCALE GENOMIC DNA]</scope>
    <source>
        <strain evidence="9 10">AF37-2AT</strain>
    </source>
</reference>
<name>A0A3E3K0N0_9FIRM</name>
<evidence type="ECO:0000256" key="6">
    <source>
        <dbReference type="ARBA" id="ARBA00023136"/>
    </source>
</evidence>
<dbReference type="GO" id="GO:0005886">
    <property type="term" value="C:plasma membrane"/>
    <property type="evidence" value="ECO:0007669"/>
    <property type="project" value="UniProtKB-SubCell"/>
</dbReference>
<dbReference type="PANTHER" id="PTHR37937">
    <property type="entry name" value="CONJUGATIVE TRANSFER: DNA TRANSPORT"/>
    <property type="match status" value="1"/>
</dbReference>
<evidence type="ECO:0000256" key="3">
    <source>
        <dbReference type="ARBA" id="ARBA00022475"/>
    </source>
</evidence>
<dbReference type="InterPro" id="IPR003688">
    <property type="entry name" value="TraG/VirD4"/>
</dbReference>
<keyword evidence="5 8" id="KW-1133">Transmembrane helix</keyword>
<dbReference type="EMBL" id="QVLX01000005">
    <property type="protein sequence ID" value="RGE86378.1"/>
    <property type="molecule type" value="Genomic_DNA"/>
</dbReference>
<evidence type="ECO:0000256" key="4">
    <source>
        <dbReference type="ARBA" id="ARBA00022692"/>
    </source>
</evidence>
<accession>A0A3E3K0N0</accession>
<dbReference type="AlphaFoldDB" id="A0A3E3K0N0"/>
<sequence length="739" mass="85482">MIEKQKPAIGLYVIALLIFLTVSYFLSGLFLFSGLSIENLQDTAAYIFLHPLRNWWNDKSPACLGIGLLGWICFVNWHSYHNRNFHFNKEYGSEEWATPGSLKRIRNKDERKNRILSKHVSVSMEGVLSNNNMFIIGSSGSYKTNAVVTPNLLKAANHYIALDVKGELQYKFGHYLQEKGYTIRSLNLKNPEKSDRYNPFLYIEKEEDLIRLITNLHEAVKKLDAMQGEPFWDDGVDLYLQAIFYYEWLESMEESRVGSMNNILYLVNLETQKMPDGETTRLQLEMDKLAKRKGDFYPPVRDYRKLKEGATETVRSIIIMVNAMLKLCETAGVKRIFEGDDIQIRELGAGVGGTAEHPTDRKIALLLVLPDNDRSYNFLISIFYTQAFDILMRMADNEYHGPLPIPVEFWMDEFYAGSKPTDPDVLLGVVRSRNICMMPVLQSVSQIKTLFKNDKWETMLDNCATLLYLGSGPGALSTHKYISELLGKMTIDTRHDGRSMGRNGSTSENYQQSGRELMTPAEVKRLDRKKCIIFMEGQRPILDEKALPFHTKEYLHAMELNKQGGYEHPVFTYYDSETMSYHTILCRDRIHILDRKEAEYYLEAAKKDPNIHVFQAKGKEFLYQDWNKAPFPSEQEIEKAFQNIIRNVNREADQTPPEDVLAMKNGQKQSDLEEKEEQWDLSGSLIECIKRYSARLSEEELNEIILGIEQGLTEKQIKSYFQYPAKKMEQHRKAFLLIK</sequence>
<dbReference type="SUPFAM" id="SSF52540">
    <property type="entry name" value="P-loop containing nucleoside triphosphate hydrolases"/>
    <property type="match status" value="1"/>
</dbReference>
<feature type="region of interest" description="Disordered" evidence="7">
    <location>
        <begin position="494"/>
        <end position="519"/>
    </location>
</feature>
<dbReference type="PANTHER" id="PTHR37937:SF1">
    <property type="entry name" value="CONJUGATIVE TRANSFER: DNA TRANSPORT"/>
    <property type="match status" value="1"/>
</dbReference>
<comment type="similarity">
    <text evidence="2">Belongs to the VirD4/TraG family.</text>
</comment>
<comment type="subcellular location">
    <subcellularLocation>
        <location evidence="1">Cell membrane</location>
        <topology evidence="1">Multi-pass membrane protein</topology>
    </subcellularLocation>
</comment>
<dbReference type="InterPro" id="IPR051539">
    <property type="entry name" value="T4SS-coupling_protein"/>
</dbReference>
<keyword evidence="4 8" id="KW-0812">Transmembrane</keyword>
<evidence type="ECO:0000256" key="8">
    <source>
        <dbReference type="SAM" id="Phobius"/>
    </source>
</evidence>
<dbReference type="Proteomes" id="UP000261080">
    <property type="component" value="Unassembled WGS sequence"/>
</dbReference>
<dbReference type="RefSeq" id="WP_053768770.1">
    <property type="nucleotide sequence ID" value="NZ_CP094681.1"/>
</dbReference>
<evidence type="ECO:0000313" key="10">
    <source>
        <dbReference type="Proteomes" id="UP000261080"/>
    </source>
</evidence>
<dbReference type="NCBIfam" id="NF045973">
    <property type="entry name" value="conju_CD1115"/>
    <property type="match status" value="1"/>
</dbReference>
<feature type="compositionally biased region" description="Polar residues" evidence="7">
    <location>
        <begin position="502"/>
        <end position="514"/>
    </location>
</feature>
<dbReference type="Gene3D" id="3.40.50.300">
    <property type="entry name" value="P-loop containing nucleotide triphosphate hydrolases"/>
    <property type="match status" value="1"/>
</dbReference>
<keyword evidence="10" id="KW-1185">Reference proteome</keyword>